<accession>A0ACD3A3E4</accession>
<name>A0ACD3A3E4_9AGAR</name>
<dbReference type="EMBL" id="ML208889">
    <property type="protein sequence ID" value="TFK59809.1"/>
    <property type="molecule type" value="Genomic_DNA"/>
</dbReference>
<organism evidence="1 2">
    <name type="scientific">Pluteus cervinus</name>
    <dbReference type="NCBI Taxonomy" id="181527"/>
    <lineage>
        <taxon>Eukaryota</taxon>
        <taxon>Fungi</taxon>
        <taxon>Dikarya</taxon>
        <taxon>Basidiomycota</taxon>
        <taxon>Agaricomycotina</taxon>
        <taxon>Agaricomycetes</taxon>
        <taxon>Agaricomycetidae</taxon>
        <taxon>Agaricales</taxon>
        <taxon>Pluteineae</taxon>
        <taxon>Pluteaceae</taxon>
        <taxon>Pluteus</taxon>
    </lineage>
</organism>
<reference evidence="1 2" key="1">
    <citation type="journal article" date="2019" name="Nat. Ecol. Evol.">
        <title>Megaphylogeny resolves global patterns of mushroom evolution.</title>
        <authorList>
            <person name="Varga T."/>
            <person name="Krizsan K."/>
            <person name="Foldi C."/>
            <person name="Dima B."/>
            <person name="Sanchez-Garcia M."/>
            <person name="Sanchez-Ramirez S."/>
            <person name="Szollosi G.J."/>
            <person name="Szarkandi J.G."/>
            <person name="Papp V."/>
            <person name="Albert L."/>
            <person name="Andreopoulos W."/>
            <person name="Angelini C."/>
            <person name="Antonin V."/>
            <person name="Barry K.W."/>
            <person name="Bougher N.L."/>
            <person name="Buchanan P."/>
            <person name="Buyck B."/>
            <person name="Bense V."/>
            <person name="Catcheside P."/>
            <person name="Chovatia M."/>
            <person name="Cooper J."/>
            <person name="Damon W."/>
            <person name="Desjardin D."/>
            <person name="Finy P."/>
            <person name="Geml J."/>
            <person name="Haridas S."/>
            <person name="Hughes K."/>
            <person name="Justo A."/>
            <person name="Karasinski D."/>
            <person name="Kautmanova I."/>
            <person name="Kiss B."/>
            <person name="Kocsube S."/>
            <person name="Kotiranta H."/>
            <person name="LaButti K.M."/>
            <person name="Lechner B.E."/>
            <person name="Liimatainen K."/>
            <person name="Lipzen A."/>
            <person name="Lukacs Z."/>
            <person name="Mihaltcheva S."/>
            <person name="Morgado L.N."/>
            <person name="Niskanen T."/>
            <person name="Noordeloos M.E."/>
            <person name="Ohm R.A."/>
            <person name="Ortiz-Santana B."/>
            <person name="Ovrebo C."/>
            <person name="Racz N."/>
            <person name="Riley R."/>
            <person name="Savchenko A."/>
            <person name="Shiryaev A."/>
            <person name="Soop K."/>
            <person name="Spirin V."/>
            <person name="Szebenyi C."/>
            <person name="Tomsovsky M."/>
            <person name="Tulloss R.E."/>
            <person name="Uehling J."/>
            <person name="Grigoriev I.V."/>
            <person name="Vagvolgyi C."/>
            <person name="Papp T."/>
            <person name="Martin F.M."/>
            <person name="Miettinen O."/>
            <person name="Hibbett D.S."/>
            <person name="Nagy L.G."/>
        </authorList>
    </citation>
    <scope>NUCLEOTIDE SEQUENCE [LARGE SCALE GENOMIC DNA]</scope>
    <source>
        <strain evidence="1 2">NL-1719</strain>
    </source>
</reference>
<sequence>MMRDYAREIRRHERDPGTKIAVGESGMSRAQEWQVQGGRRRGTGSSGERAAHHEKNLRHAKMRGPRHGERNEQLAGAAGEAETTAAPKKKTPTTKKPSGTRKLPGRGRRRARTEPVGAQGHGGTGGSPPESTQHQKGAGRGRRQRRDGGEGRTAAGTASKGRTAAVTESGDDEGGEGHGGRRRRRWDGRMARERDGSEGKGRMGGGDHHPADRFHIAGWCRVWAQRALGEITEGLD</sequence>
<evidence type="ECO:0000313" key="1">
    <source>
        <dbReference type="EMBL" id="TFK59809.1"/>
    </source>
</evidence>
<gene>
    <name evidence="1" type="ORF">BDN72DRAFT_864852</name>
</gene>
<dbReference type="Proteomes" id="UP000308600">
    <property type="component" value="Unassembled WGS sequence"/>
</dbReference>
<evidence type="ECO:0000313" key="2">
    <source>
        <dbReference type="Proteomes" id="UP000308600"/>
    </source>
</evidence>
<keyword evidence="2" id="KW-1185">Reference proteome</keyword>
<protein>
    <submittedName>
        <fullName evidence="1">Uncharacterized protein</fullName>
    </submittedName>
</protein>
<proteinExistence type="predicted"/>